<geneLocation type="plasmid" evidence="2 3">
    <name>pSCL4</name>
</geneLocation>
<name>B5GTQ9_STRCL</name>
<sequence length="42" mass="4528">MTPVPGRPARAAPVQPPTEKGMPRGPGAVRVPDMFIFHQLYG</sequence>
<keyword evidence="3" id="KW-1185">Reference proteome</keyword>
<accession>B5GTQ9</accession>
<keyword evidence="2" id="KW-0614">Plasmid</keyword>
<feature type="compositionally biased region" description="Low complexity" evidence="1">
    <location>
        <begin position="1"/>
        <end position="13"/>
    </location>
</feature>
<evidence type="ECO:0000313" key="3">
    <source>
        <dbReference type="Proteomes" id="UP000002357"/>
    </source>
</evidence>
<gene>
    <name evidence="2" type="ORF">SCLAV_p0638</name>
</gene>
<organism evidence="2 3">
    <name type="scientific">Streptomyces clavuligerus</name>
    <dbReference type="NCBI Taxonomy" id="1901"/>
    <lineage>
        <taxon>Bacteria</taxon>
        <taxon>Bacillati</taxon>
        <taxon>Actinomycetota</taxon>
        <taxon>Actinomycetes</taxon>
        <taxon>Kitasatosporales</taxon>
        <taxon>Streptomycetaceae</taxon>
        <taxon>Streptomyces</taxon>
    </lineage>
</organism>
<dbReference type="AlphaFoldDB" id="B5GTQ9"/>
<dbReference type="Proteomes" id="UP000002357">
    <property type="component" value="Plasmid pSCL4"/>
</dbReference>
<dbReference type="EMBL" id="CM000914">
    <property type="protein sequence ID" value="EFG04125.2"/>
    <property type="molecule type" value="Genomic_DNA"/>
</dbReference>
<evidence type="ECO:0000256" key="1">
    <source>
        <dbReference type="SAM" id="MobiDB-lite"/>
    </source>
</evidence>
<reference evidence="2 3" key="1">
    <citation type="journal article" date="2010" name="Genome Biol. Evol.">
        <title>The sequence of a 1.8-mb bacterial linear plasmid reveals a rich evolutionary reservoir of secondary metabolic pathways.</title>
        <authorList>
            <person name="Medema M.H."/>
            <person name="Trefzer A."/>
            <person name="Kovalchuk A."/>
            <person name="van den Berg M."/>
            <person name="Mueller U."/>
            <person name="Heijne W."/>
            <person name="Wu L."/>
            <person name="Alam M.T."/>
            <person name="Ronning C.M."/>
            <person name="Nierman W.C."/>
            <person name="Bovenberg R.A.L."/>
            <person name="Breitling R."/>
            <person name="Takano E."/>
        </authorList>
    </citation>
    <scope>NUCLEOTIDE SEQUENCE [LARGE SCALE GENOMIC DNA]</scope>
    <source>
        <strain evidence="3">ATCC 27064 / DSM 738 / JCM 4710 / NBRC 13307 / NCIMB 12785 / NRRL 3585 / VKM Ac-602</strain>
        <plasmid evidence="2">pSCL4</plasmid>
    </source>
</reference>
<proteinExistence type="predicted"/>
<protein>
    <submittedName>
        <fullName evidence="2">Uncharacterized protein</fullName>
    </submittedName>
</protein>
<evidence type="ECO:0000313" key="2">
    <source>
        <dbReference type="EMBL" id="EFG04125.2"/>
    </source>
</evidence>
<feature type="region of interest" description="Disordered" evidence="1">
    <location>
        <begin position="1"/>
        <end position="27"/>
    </location>
</feature>